<keyword evidence="5" id="KW-0812">Transmembrane</keyword>
<feature type="domain" description="Sushi" evidence="20">
    <location>
        <begin position="1681"/>
        <end position="1741"/>
    </location>
</feature>
<evidence type="ECO:0000259" key="18">
    <source>
        <dbReference type="PROSITE" id="PS50234"/>
    </source>
</evidence>
<evidence type="ECO:0000313" key="22">
    <source>
        <dbReference type="EMBL" id="KOF87505.1"/>
    </source>
</evidence>
<evidence type="ECO:0000259" key="17">
    <source>
        <dbReference type="PROSITE" id="PS50026"/>
    </source>
</evidence>
<dbReference type="FunFam" id="2.10.25.10:FF:000143">
    <property type="entry name" value="Protein crumbs 1"/>
    <property type="match status" value="1"/>
</dbReference>
<feature type="disulfide bond" evidence="15">
    <location>
        <begin position="2478"/>
        <end position="2505"/>
    </location>
</feature>
<keyword evidence="3 14" id="KW-0245">EGF-like domain</keyword>
<feature type="disulfide bond" evidence="15">
    <location>
        <begin position="469"/>
        <end position="496"/>
    </location>
</feature>
<dbReference type="Pfam" id="PF00092">
    <property type="entry name" value="VWA"/>
    <property type="match status" value="1"/>
</dbReference>
<dbReference type="Gene3D" id="2.10.25.10">
    <property type="entry name" value="Laminin"/>
    <property type="match status" value="6"/>
</dbReference>
<dbReference type="PROSITE" id="PS01187">
    <property type="entry name" value="EGF_CA"/>
    <property type="match status" value="2"/>
</dbReference>
<dbReference type="SMART" id="SM00181">
    <property type="entry name" value="EGF"/>
    <property type="match status" value="8"/>
</dbReference>
<feature type="domain" description="EGF-like" evidence="17">
    <location>
        <begin position="1286"/>
        <end position="1324"/>
    </location>
</feature>
<sequence>MLPRSASFCLAADIVTNTTAAATTTSITTTDNIDSTVRTMENNNSNNRNNITTTTDITTNTTITNNNINSLVSKQQSPSHLQHPSLHQVHPHHHHHHHYRHNNQNHHHKQNILHSQHLPPHHHHHHHPHHQQQQQDNKKHIHHQHHHHKNQPQQQQQCPRRQKWMVRALLVLMTTMVTNSLPVLARSSSFTNGFYRRHYYNAIEHHHSDAVEGNSINSIDSVGSHIKSVQPHQLKSKDKVQFLGAVLKRHISDLRQTKNKQVELVFLVDNSGSVGHHNFFNEIKFVRKLLADFTVDQNTTRVAVVTFSSKTKIIKNVDFLTDPTADNHKCSLLEDYLPRIRYLGGGTFTLGAFRIANCITDYVICCALTPFYKADNMSFSVFVACPSGTYKNTSTPGDVLTCTKCPDENHVTNEGATLTDDCKCKRGFRKFADNRCASLKCPRLAAPKSGYFVNNKCSNDFNAACGTRCEPGYYLKGDSVRICQEDGEWSGNASECRMKVCPHLPTPKNGNRICSRGDFTFSTVCRFTCDTGYKLIGSRRRTCLAIAYWSGITTRCREITCQHLNGLQFGTVSPDVCTGGDEVPFGTTCKLSCNHGFTLIGSPTKQCTPDGVWSPIETEVSRCIDTSPPQIFCPDNIDVEADENSHMTNVTWVLPLAYDNSGLVPSITTIPAVQPPARFPIGVTLVTYIAQDANKNRQECKFNVTVKDTQPPRVDRCPRSVTVVSEKPEVIVTWEEPLFSDNSNGKLHITKSHDPSSSFQQGITDVIYRAYDDSKNVNNCTIQIHVLEHRCTIPLGPRNGMRDCHRGEAGVHCTLTCMEGYAFALTPAEEYFCSFEDYEWTPKSHLPFPDCSVEQVSNDVIQPARLTFLGNVLCDEARTLNRIEDNFKHRVTQLVNGMCTDNMECEVENVARTCEDARLEDFNKIQLSASRTKRSPDWSEAHQHQFPVSVRVKRHSTNKLSRIMFHLNIEGKISEDVNITNNISMWNDEVKMNMKMILDQLSVDVRNISADLGLSYTNMSYDLNSATFCCKAGSVLVNGRCVLCPVGTFFNVVSKKCQSCQQGTYQQQEGMVTCNVCPEKTSTLSDHSKTVKECQAQCLPGSFSHDGLEFCETCPLGHYQSEYAQKSCLLCQNGTSTLSRGSRLQEDCKDLCKAGHVSETGLEPCMPCPIGSYQSEMGKNACYLCPNKSPTPNAASTRIQDCAGKKCEFGTNACLSTPCRNGGICENTLSGFKCSCFSGFEGDTCEKNTDECANDTCLNGGTCRDLLDDYKCQCRSGFTGINCEINVDLCHAAPCQNNATCFDEEDDDGYRCQCVPGFTGKKCEQELNECESNPCKNAGSCEDKINGFVCHCHSQYTGLSCETEVDGSYSLQFDGPSTMSYTAVKMQRPLSAFTLTFWMKTKDTTNYGTVVSYATPLEQNALTVIDYNEFTLYINGKSETTDVVANDGLWHHIAVTWSMVDGSWEIYLDSKIINQAKNLSKAQQIEGNGLLVVGQEQDSMGGGFNSRESFIGELGQINLWDYKLDPAKFKAMLTSCDEFGNVVSWPSFQSGLRGRVKSLSNTFCSDCKQPQKVDQGSVQVAGNTTGSNALYSCNIGYNLKGENERVCLGTGDWSGANPKCEKIVCDRPKMPTNGRVSGTRHTFDNRVRYSCNHGYQLVGSNMSYCNLNGLWSNPPPKCLEIVCDAPVVSKHTHVSSTKKVYKPRDQISFFCSKGYRILTGHSSITCQLDGSWDKSIPSCDETYCSNIPEIQNAQLELKVKTRYFVGDNLKYKCGFGYRLANTSSSFSTLGSVRCMPGGKWQTNLTSCVIIDCGKPPDVEHAVAKYNKTEYLQLVRYVCEPGYELLPPEFLECWEEGVWSSKTPKCLPVVCQSPERVDKAEILVSNYTYGSTLLYKCKTHFTLIGNRERKCLENATWSGVSPICKPIHCPKPKPTEHGYAMSGDYKFGSIAVYQCYEGFEILTTPEVLCGSNGTWLSEPPKCQAISCLDPPTIENGFYNKSSRDYKVNDVVEYFCDEGYVLAGSDGIRCSSNKSWIQEIPVCVPINCSEPEDIENGVTQVEGVEFGNIVEYKCVTNYKLVGEAQRKCLSNETWEGEVPYCKPLSCSEPPEVANTSISFSTDLRVGSTVTYNCDSGYHHRGDQMRICLSDLTWSAANVTCEPVFCKIPPNIEHGYRNFTSRTYQSVVNYECNSGFKLTGSSQQVCTENATWSDKEPTCKAILCDSPSHFISNGRMHGVNFSYGAVVNYSCDSGYLSSDKMNRSCQANGEWDTPVPVCEKVKCPVLSVKRGRVSSFRRDYGASVSINCFVGYSLVGASYRTCLTNGSWSGGNKPFCAKNCGFLPRIANGAVRIKSKFGQNATYSCISTYELVGNANRTCLQNGQWSGKAPVCVRKRCPPVKSISYASVSKVSSGSKVYAQYRCKPGYEMIGNSTLQCISNSWVPANPPKCVKLRCPELRKLEHGKLLTVERSVGTRVQFECDEGYKMKKRSSMFCTASLTWKGYMPVCEAIGCLLPASIPNGFINEQSISIQELVLQTKKTTKTAKSTDSSAAYEVNDAITYSCESDYRIVGTSTRTCLPGFVWSGEEPKCEQIMCNKINIVNGYIFKTYERYPGAKLVYNCDRDYRARASSTTLICSKEGKWTGEEPICEQKTCKNITAPLHGRFSSNKRSIGAKLELICDEGFEPHPNVYIFCLPTEKWTTDQVKCSRVSCKRVASIANGFIVGKNYSYNSSIKYECSFGYRLVGNAERLCLANKQWSGTDPKCEKISCKDPPTIANAFYTHIKRSEIESTDSLEDVRYYCVEGYELIGDPIATCNEEGLWDVNNITCMLITCPEIKTLQHGSISNNGRQHYVPYTQLTFSCDVGYILIGHSTLLCLFNGSWDGTLPKCDKIVCPLPEEFPNGFVKFPPELSYGQSITYTCSENYILEGSAVRMCQSNGEWTNSAPECVLNICPEPKKPENGIVKYKSITVGSDAFYYCEEGYNLIGPPTITCLGSKLWSSETPICKEIQCQVPSVKNGRAVVKKIKDRPDRAEYKCDTGYQLEIELSYSQVCIKGKWSGLDPNCIPIECPEPPQVKNGFNNGSYFIVNDIVQYTCDDGHRMIGQSTLVCSVNGTYIGKVPECRPSMCGPPPVIQYATTLTTTYNDKMVITCNDGYYLKGNATAWCLSNRTWSPLKGECVPIDCGKPPQISQTESIDLPNGTVYGGFAEYKCEEGYALGAKKSLKCQSNGSWEAASSLECIPVDCGPPPTEDNVIYTGTAFTFTKHIFYNCEKGYTRKGPFISFCLMDAKWSNPSPQCKPVSCGDPPGQSNNELYIVKDGGTVYNSIIQYGCYGRLMVVGPAVVKCQADGLWNGTAPTCKHPPVANCGRPYVSDPMTVKLIANSYLQGSIAYYFCTSGLSPVKRPARLMCLPNGKWDGKAECRAHCKFSCLNGGKCIGLNRCKCPSGYAGVRCERAICIFACLNGGHCSSPYKCNCKPGFAGDRCERAHCARKCENGGRCIVGGICHCPNGFQPPFCSKRNTTIPIQKKHKKTFSYSLS</sequence>
<feature type="disulfide bond" evidence="14">
    <location>
        <begin position="3443"/>
        <end position="3452"/>
    </location>
</feature>
<feature type="disulfide bond" evidence="15">
    <location>
        <begin position="3270"/>
        <end position="3297"/>
    </location>
</feature>
<keyword evidence="9" id="KW-0914">Notch signaling pathway</keyword>
<dbReference type="GO" id="GO:0005509">
    <property type="term" value="F:calcium ion binding"/>
    <property type="evidence" value="ECO:0007669"/>
    <property type="project" value="InterPro"/>
</dbReference>
<feature type="disulfide bond" evidence="14">
    <location>
        <begin position="3425"/>
        <end position="3435"/>
    </location>
</feature>
<name>A0A0L8HFE5_OCTBM</name>
<feature type="domain" description="Sushi" evidence="20">
    <location>
        <begin position="1623"/>
        <end position="1680"/>
    </location>
</feature>
<dbReference type="FunFam" id="2.10.25.10:FF:000230">
    <property type="entry name" value="Delta-like protein"/>
    <property type="match status" value="1"/>
</dbReference>
<dbReference type="PROSITE" id="PS01186">
    <property type="entry name" value="EGF_2"/>
    <property type="match status" value="4"/>
</dbReference>
<evidence type="ECO:0000256" key="3">
    <source>
        <dbReference type="ARBA" id="ARBA00022536"/>
    </source>
</evidence>
<feature type="domain" description="Sushi" evidence="20">
    <location>
        <begin position="2450"/>
        <end position="2507"/>
    </location>
</feature>
<feature type="disulfide bond" evidence="15">
    <location>
        <begin position="2362"/>
        <end position="2389"/>
    </location>
</feature>
<reference evidence="22" key="1">
    <citation type="submission" date="2015-07" db="EMBL/GenBank/DDBJ databases">
        <title>MeaNS - Measles Nucleotide Surveillance Program.</title>
        <authorList>
            <person name="Tran T."/>
            <person name="Druce J."/>
        </authorList>
    </citation>
    <scope>NUCLEOTIDE SEQUENCE</scope>
    <source>
        <strain evidence="22">UCB-OBI-ISO-001</strain>
        <tissue evidence="22">Gonad</tissue>
    </source>
</reference>
<feature type="disulfide bond" evidence="15">
    <location>
        <begin position="3151"/>
        <end position="3178"/>
    </location>
</feature>
<feature type="disulfide bond" evidence="14">
    <location>
        <begin position="3507"/>
        <end position="3516"/>
    </location>
</feature>
<dbReference type="FunFam" id="2.10.50.10:FF:000018">
    <property type="entry name" value="Sushi, von Willebrand factor type A, EGF and pentraxin domain-containing 1"/>
    <property type="match status" value="1"/>
</dbReference>
<keyword evidence="4 15" id="KW-0768">Sushi</keyword>
<keyword evidence="13" id="KW-0325">Glycoprotein</keyword>
<feature type="domain" description="Sushi" evidence="20">
    <location>
        <begin position="1810"/>
        <end position="1867"/>
    </location>
</feature>
<feature type="domain" description="Sushi" evidence="20">
    <location>
        <begin position="2161"/>
        <end position="2218"/>
    </location>
</feature>
<dbReference type="FunFam" id="2.10.50.10:FF:000032">
    <property type="entry name" value="Uncharacterized protein, isoform A"/>
    <property type="match status" value="1"/>
</dbReference>
<feature type="domain" description="HYR" evidence="19">
    <location>
        <begin position="624"/>
        <end position="708"/>
    </location>
</feature>
<feature type="disulfide bond" evidence="15">
    <location>
        <begin position="2189"/>
        <end position="2216"/>
    </location>
</feature>
<dbReference type="SUPFAM" id="SSF49899">
    <property type="entry name" value="Concanavalin A-like lectins/glucanases"/>
    <property type="match status" value="1"/>
</dbReference>
<keyword evidence="8" id="KW-0106">Calcium</keyword>
<feature type="domain" description="Sushi" evidence="20">
    <location>
        <begin position="3300"/>
        <end position="3360"/>
    </location>
</feature>
<feature type="disulfide bond" evidence="15">
    <location>
        <begin position="3302"/>
        <end position="3345"/>
    </location>
</feature>
<comment type="caution">
    <text evidence="14">Lacks conserved residue(s) required for the propagation of feature annotation.</text>
</comment>
<evidence type="ECO:0000256" key="12">
    <source>
        <dbReference type="ARBA" id="ARBA00023157"/>
    </source>
</evidence>
<evidence type="ECO:0000256" key="9">
    <source>
        <dbReference type="ARBA" id="ARBA00022976"/>
    </source>
</evidence>
<feature type="disulfide bond" evidence="15">
    <location>
        <begin position="2131"/>
        <end position="2158"/>
    </location>
</feature>
<dbReference type="GO" id="GO:0042063">
    <property type="term" value="P:gliogenesis"/>
    <property type="evidence" value="ECO:0007669"/>
    <property type="project" value="UniProtKB-ARBA"/>
</dbReference>
<feature type="disulfide bond" evidence="15">
    <location>
        <begin position="3366"/>
        <end position="3409"/>
    </location>
</feature>
<dbReference type="SUPFAM" id="SSF53300">
    <property type="entry name" value="vWA-like"/>
    <property type="match status" value="1"/>
</dbReference>
<dbReference type="PROSITE" id="PS50234">
    <property type="entry name" value="VWFA"/>
    <property type="match status" value="1"/>
</dbReference>
<dbReference type="SUPFAM" id="SSF57184">
    <property type="entry name" value="Growth factor receptor domain"/>
    <property type="match status" value="1"/>
</dbReference>
<protein>
    <recommendedName>
        <fullName evidence="23">Sushi, von Willebrand factor type A, EGF and pentraxin domain-containing protein 1</fullName>
    </recommendedName>
</protein>
<dbReference type="InterPro" id="IPR018097">
    <property type="entry name" value="EGF_Ca-bd_CS"/>
</dbReference>
<dbReference type="InterPro" id="IPR001881">
    <property type="entry name" value="EGF-like_Ca-bd_dom"/>
</dbReference>
<dbReference type="CDD" id="cd00033">
    <property type="entry name" value="CCP"/>
    <property type="match status" value="33"/>
</dbReference>
<feature type="disulfide bond" evidence="15">
    <location>
        <begin position="3331"/>
        <end position="3358"/>
    </location>
</feature>
<feature type="domain" description="Sushi" evidence="20">
    <location>
        <begin position="2508"/>
        <end position="2590"/>
    </location>
</feature>
<dbReference type="InterPro" id="IPR000152">
    <property type="entry name" value="EGF-type_Asp/Asn_hydroxyl_site"/>
</dbReference>
<dbReference type="InterPro" id="IPR000436">
    <property type="entry name" value="Sushi_SCR_CCP_dom"/>
</dbReference>
<feature type="domain" description="Sushi" evidence="20">
    <location>
        <begin position="2278"/>
        <end position="2333"/>
    </location>
</feature>
<dbReference type="Gene3D" id="2.60.120.200">
    <property type="match status" value="1"/>
</dbReference>
<dbReference type="CDD" id="cd00054">
    <property type="entry name" value="EGF_CA"/>
    <property type="match status" value="4"/>
</dbReference>
<evidence type="ECO:0000256" key="16">
    <source>
        <dbReference type="SAM" id="MobiDB-lite"/>
    </source>
</evidence>
<evidence type="ECO:0000259" key="20">
    <source>
        <dbReference type="PROSITE" id="PS50923"/>
    </source>
</evidence>
<feature type="disulfide bond" evidence="15">
    <location>
        <begin position="2561"/>
        <end position="2588"/>
    </location>
</feature>
<dbReference type="PANTHER" id="PTHR19325:SF575">
    <property type="entry name" value="LOCOMOTION-RELATED PROTEIN HIKARU GENKI"/>
    <property type="match status" value="1"/>
</dbReference>
<feature type="disulfide bond" evidence="15">
    <location>
        <begin position="2832"/>
        <end position="2875"/>
    </location>
</feature>
<feature type="disulfide bond" evidence="15">
    <location>
        <begin position="2072"/>
        <end position="2099"/>
    </location>
</feature>
<dbReference type="InterPro" id="IPR013320">
    <property type="entry name" value="ConA-like_dom_sf"/>
</dbReference>
<keyword evidence="2" id="KW-0217">Developmental protein</keyword>
<dbReference type="Gene3D" id="2.10.70.10">
    <property type="entry name" value="Complement Module, domain 1"/>
    <property type="match status" value="33"/>
</dbReference>
<feature type="domain" description="EGF-like" evidence="17">
    <location>
        <begin position="1326"/>
        <end position="1362"/>
    </location>
</feature>
<dbReference type="EMBL" id="KQ418389">
    <property type="protein sequence ID" value="KOF87505.1"/>
    <property type="molecule type" value="Genomic_DNA"/>
</dbReference>
<evidence type="ECO:0000256" key="5">
    <source>
        <dbReference type="ARBA" id="ARBA00022692"/>
    </source>
</evidence>
<comment type="subcellular location">
    <subcellularLocation>
        <location evidence="1">Membrane</location>
        <topology evidence="1">Single-pass type I membrane protein</topology>
    </subcellularLocation>
</comment>
<feature type="domain" description="Sushi" evidence="20">
    <location>
        <begin position="2102"/>
        <end position="2160"/>
    </location>
</feature>
<keyword evidence="6" id="KW-0732">Signal</keyword>
<evidence type="ECO:0000256" key="1">
    <source>
        <dbReference type="ARBA" id="ARBA00004479"/>
    </source>
</evidence>
<dbReference type="OrthoDB" id="6515930at2759"/>
<feature type="disulfide bond" evidence="15">
    <location>
        <begin position="2420"/>
        <end position="2447"/>
    </location>
</feature>
<feature type="domain" description="Sushi" evidence="20">
    <location>
        <begin position="439"/>
        <end position="498"/>
    </location>
</feature>
<feature type="disulfide bond" evidence="15">
    <location>
        <begin position="1651"/>
        <end position="1678"/>
    </location>
</feature>
<feature type="disulfide bond" evidence="15">
    <location>
        <begin position="1896"/>
        <end position="1923"/>
    </location>
</feature>
<keyword evidence="10" id="KW-1133">Transmembrane helix</keyword>
<evidence type="ECO:0000256" key="14">
    <source>
        <dbReference type="PROSITE-ProRule" id="PRU00076"/>
    </source>
</evidence>
<evidence type="ECO:0000256" key="13">
    <source>
        <dbReference type="ARBA" id="ARBA00023180"/>
    </source>
</evidence>
<dbReference type="STRING" id="37653.A0A0L8HFE5"/>
<keyword evidence="12 14" id="KW-1015">Disulfide bond</keyword>
<dbReference type="SMART" id="SM00159">
    <property type="entry name" value="PTX"/>
    <property type="match status" value="1"/>
</dbReference>
<feature type="domain" description="Sushi" evidence="20">
    <location>
        <begin position="499"/>
        <end position="558"/>
    </location>
</feature>
<evidence type="ECO:0000259" key="21">
    <source>
        <dbReference type="PROSITE" id="PS51828"/>
    </source>
</evidence>
<feature type="domain" description="Pentraxin (PTX)" evidence="21">
    <location>
        <begin position="1367"/>
        <end position="1564"/>
    </location>
</feature>
<dbReference type="InterPro" id="IPR036465">
    <property type="entry name" value="vWFA_dom_sf"/>
</dbReference>
<feature type="domain" description="Sushi" evidence="20">
    <location>
        <begin position="2830"/>
        <end position="2890"/>
    </location>
</feature>
<dbReference type="GO" id="GO:0007219">
    <property type="term" value="P:Notch signaling pathway"/>
    <property type="evidence" value="ECO:0007669"/>
    <property type="project" value="UniProtKB-KW"/>
</dbReference>
<dbReference type="CDD" id="cd01450">
    <property type="entry name" value="vWFA_subfamily_ECM"/>
    <property type="match status" value="1"/>
</dbReference>
<feature type="domain" description="Sushi" evidence="20">
    <location>
        <begin position="3364"/>
        <end position="3423"/>
    </location>
</feature>
<dbReference type="Pfam" id="PF12661">
    <property type="entry name" value="hEGF"/>
    <property type="match status" value="3"/>
</dbReference>
<dbReference type="FunFam" id="2.10.25.10:FF:000095">
    <property type="entry name" value="Notch, isoform B"/>
    <property type="match status" value="1"/>
</dbReference>
<evidence type="ECO:0000256" key="4">
    <source>
        <dbReference type="ARBA" id="ARBA00022659"/>
    </source>
</evidence>
<dbReference type="InterPro" id="IPR002035">
    <property type="entry name" value="VWF_A"/>
</dbReference>
<evidence type="ECO:0000256" key="8">
    <source>
        <dbReference type="ARBA" id="ARBA00022837"/>
    </source>
</evidence>
<feature type="domain" description="Sushi" evidence="20">
    <location>
        <begin position="2950"/>
        <end position="3007"/>
    </location>
</feature>
<dbReference type="PROSITE" id="PS51828">
    <property type="entry name" value="PTX_2"/>
    <property type="match status" value="1"/>
</dbReference>
<dbReference type="Pfam" id="PF02494">
    <property type="entry name" value="HYR"/>
    <property type="match status" value="2"/>
</dbReference>
<feature type="disulfide bond" evidence="14">
    <location>
        <begin position="3489"/>
        <end position="3499"/>
    </location>
</feature>
<feature type="domain" description="Sushi" evidence="20">
    <location>
        <begin position="2891"/>
        <end position="2949"/>
    </location>
</feature>
<feature type="domain" description="Sushi" evidence="20">
    <location>
        <begin position="559"/>
        <end position="625"/>
    </location>
</feature>
<dbReference type="FunFam" id="2.10.25.10:FF:000309">
    <property type="entry name" value="Uncharacterized protein, isoform A"/>
    <property type="match status" value="1"/>
</dbReference>
<feature type="disulfide bond" evidence="14">
    <location>
        <begin position="1295"/>
        <end position="1312"/>
    </location>
</feature>
<dbReference type="PROSITE" id="PS50026">
    <property type="entry name" value="EGF_3"/>
    <property type="match status" value="6"/>
</dbReference>
<feature type="region of interest" description="Disordered" evidence="16">
    <location>
        <begin position="74"/>
        <end position="160"/>
    </location>
</feature>
<feature type="compositionally biased region" description="Basic residues" evidence="16">
    <location>
        <begin position="89"/>
        <end position="111"/>
    </location>
</feature>
<proteinExistence type="predicted"/>
<evidence type="ECO:0000256" key="6">
    <source>
        <dbReference type="ARBA" id="ARBA00022729"/>
    </source>
</evidence>
<dbReference type="PROSITE" id="PS00010">
    <property type="entry name" value="ASX_HYDROXYL"/>
    <property type="match status" value="3"/>
</dbReference>
<evidence type="ECO:0000256" key="7">
    <source>
        <dbReference type="ARBA" id="ARBA00022737"/>
    </source>
</evidence>
<feature type="disulfide bond" evidence="15">
    <location>
        <begin position="2800"/>
        <end position="2827"/>
    </location>
</feature>
<feature type="domain" description="Sushi" evidence="20">
    <location>
        <begin position="2591"/>
        <end position="2649"/>
    </location>
</feature>
<organism evidence="22">
    <name type="scientific">Octopus bimaculoides</name>
    <name type="common">California two-spotted octopus</name>
    <dbReference type="NCBI Taxonomy" id="37653"/>
    <lineage>
        <taxon>Eukaryota</taxon>
        <taxon>Metazoa</taxon>
        <taxon>Spiralia</taxon>
        <taxon>Lophotrochozoa</taxon>
        <taxon>Mollusca</taxon>
        <taxon>Cephalopoda</taxon>
        <taxon>Coleoidea</taxon>
        <taxon>Octopodiformes</taxon>
        <taxon>Octopoda</taxon>
        <taxon>Incirrata</taxon>
        <taxon>Octopodidae</taxon>
        <taxon>Octopus</taxon>
    </lineage>
</organism>
<feature type="disulfide bond" evidence="15">
    <location>
        <begin position="1593"/>
        <end position="1620"/>
    </location>
</feature>
<feature type="domain" description="Sushi" evidence="20">
    <location>
        <begin position="2044"/>
        <end position="2101"/>
    </location>
</feature>
<keyword evidence="7" id="KW-0677">Repeat</keyword>
<feature type="domain" description="Sushi" evidence="20">
    <location>
        <begin position="3181"/>
        <end position="3241"/>
    </location>
</feature>
<evidence type="ECO:0000256" key="10">
    <source>
        <dbReference type="ARBA" id="ARBA00022989"/>
    </source>
</evidence>
<feature type="disulfide bond" evidence="14">
    <location>
        <begin position="1274"/>
        <end position="1283"/>
    </location>
</feature>
<feature type="domain" description="Sushi" evidence="20">
    <location>
        <begin position="2219"/>
        <end position="2277"/>
    </location>
</feature>
<dbReference type="GO" id="GO:0005886">
    <property type="term" value="C:plasma membrane"/>
    <property type="evidence" value="ECO:0007669"/>
    <property type="project" value="UniProtKB-ARBA"/>
</dbReference>
<feature type="disulfide bond" evidence="15">
    <location>
        <begin position="3394"/>
        <end position="3421"/>
    </location>
</feature>
<evidence type="ECO:0008006" key="23">
    <source>
        <dbReference type="Google" id="ProtNLM"/>
    </source>
</evidence>
<dbReference type="PROSITE" id="PS50923">
    <property type="entry name" value="SUSHI"/>
    <property type="match status" value="34"/>
</dbReference>
<dbReference type="SMART" id="SM00032">
    <property type="entry name" value="CCP"/>
    <property type="match status" value="35"/>
</dbReference>
<feature type="disulfide bond" evidence="15">
    <location>
        <begin position="2014"/>
        <end position="2041"/>
    </location>
</feature>
<dbReference type="InterPro" id="IPR050350">
    <property type="entry name" value="Compl-Cell_Adhes-Reg"/>
</dbReference>
<feature type="domain" description="VWFA" evidence="18">
    <location>
        <begin position="263"/>
        <end position="356"/>
    </location>
</feature>
<feature type="domain" description="Sushi" evidence="20">
    <location>
        <begin position="1742"/>
        <end position="1809"/>
    </location>
</feature>
<feature type="domain" description="Sushi" evidence="20">
    <location>
        <begin position="3067"/>
        <end position="3124"/>
    </location>
</feature>
<feature type="domain" description="Sushi" evidence="20">
    <location>
        <begin position="2708"/>
        <end position="2765"/>
    </location>
</feature>
<feature type="domain" description="EGF-like" evidence="17">
    <location>
        <begin position="3485"/>
        <end position="3517"/>
    </location>
</feature>
<dbReference type="PRINTS" id="PR00895">
    <property type="entry name" value="PENTAXIN"/>
</dbReference>
<feature type="domain" description="EGF-like" evidence="17">
    <location>
        <begin position="3422"/>
        <end position="3453"/>
    </location>
</feature>
<feature type="domain" description="Sushi" evidence="20">
    <location>
        <begin position="3242"/>
        <end position="3299"/>
    </location>
</feature>
<feature type="domain" description="EGF-like" evidence="17">
    <location>
        <begin position="1248"/>
        <end position="1284"/>
    </location>
</feature>
<feature type="disulfide bond" evidence="15">
    <location>
        <begin position="2920"/>
        <end position="2947"/>
    </location>
</feature>
<feature type="domain" description="Sushi" evidence="20">
    <location>
        <begin position="1984"/>
        <end position="2043"/>
    </location>
</feature>
<feature type="disulfide bond" evidence="14">
    <location>
        <begin position="1314"/>
        <end position="1323"/>
    </location>
</feature>
<feature type="compositionally biased region" description="Basic residues" evidence="16">
    <location>
        <begin position="119"/>
        <end position="130"/>
    </location>
</feature>
<feature type="domain" description="EGF-like" evidence="17">
    <location>
        <begin position="1210"/>
        <end position="1246"/>
    </location>
</feature>
<feature type="domain" description="Sushi" evidence="20">
    <location>
        <begin position="2766"/>
        <end position="2829"/>
    </location>
</feature>
<evidence type="ECO:0000256" key="15">
    <source>
        <dbReference type="PROSITE-ProRule" id="PRU00302"/>
    </source>
</evidence>
<dbReference type="Pfam" id="PF00084">
    <property type="entry name" value="Sushi"/>
    <property type="match status" value="34"/>
</dbReference>
<feature type="disulfide bond" evidence="15">
    <location>
        <begin position="2736"/>
        <end position="2763"/>
    </location>
</feature>
<feature type="disulfide bond" evidence="15">
    <location>
        <begin position="2861"/>
        <end position="2888"/>
    </location>
</feature>
<feature type="domain" description="Sushi" evidence="20">
    <location>
        <begin position="3125"/>
        <end position="3180"/>
    </location>
</feature>
<feature type="disulfide bond" evidence="14">
    <location>
        <begin position="1352"/>
        <end position="1361"/>
    </location>
</feature>
<feature type="domain" description="Sushi" evidence="20">
    <location>
        <begin position="3008"/>
        <end position="3066"/>
    </location>
</feature>
<feature type="disulfide bond" evidence="15">
    <location>
        <begin position="2248"/>
        <end position="2275"/>
    </location>
</feature>
<feature type="domain" description="Sushi" evidence="20">
    <location>
        <begin position="1926"/>
        <end position="1983"/>
    </location>
</feature>
<dbReference type="Pfam" id="PF00008">
    <property type="entry name" value="EGF"/>
    <property type="match status" value="3"/>
</dbReference>
<dbReference type="InterPro" id="IPR011641">
    <property type="entry name" value="Tyr-kin_ephrin_A/B_rcpt-like"/>
</dbReference>
<feature type="disulfide bond" evidence="15">
    <location>
        <begin position="1838"/>
        <end position="1865"/>
    </location>
</feature>
<feature type="domain" description="Sushi" evidence="20">
    <location>
        <begin position="2650"/>
        <end position="2707"/>
    </location>
</feature>
<dbReference type="PROSITE" id="PS00022">
    <property type="entry name" value="EGF_1"/>
    <property type="match status" value="4"/>
</dbReference>
<dbReference type="InterPro" id="IPR009030">
    <property type="entry name" value="Growth_fac_rcpt_cys_sf"/>
</dbReference>
<dbReference type="Gene3D" id="2.10.50.10">
    <property type="entry name" value="Tumor Necrosis Factor Receptor, subunit A, domain 2"/>
    <property type="match status" value="3"/>
</dbReference>
<dbReference type="FunFam" id="2.10.70.10:FF:000014">
    <property type="entry name" value="Membrane cofactor protein"/>
    <property type="match status" value="1"/>
</dbReference>
<dbReference type="InterPro" id="IPR001759">
    <property type="entry name" value="PTX_dom"/>
</dbReference>
<evidence type="ECO:0000256" key="11">
    <source>
        <dbReference type="ARBA" id="ARBA00023136"/>
    </source>
</evidence>
<dbReference type="Gene3D" id="3.40.50.410">
    <property type="entry name" value="von Willebrand factor, type A domain"/>
    <property type="match status" value="1"/>
</dbReference>
<dbReference type="PANTHER" id="PTHR19325">
    <property type="entry name" value="COMPLEMENT COMPONENT-RELATED SUSHI DOMAIN-CONTAINING"/>
    <property type="match status" value="1"/>
</dbReference>
<feature type="disulfide bond" evidence="15">
    <location>
        <begin position="2978"/>
        <end position="3005"/>
    </location>
</feature>
<feature type="disulfide bond" evidence="15">
    <location>
        <begin position="2678"/>
        <end position="2705"/>
    </location>
</feature>
<dbReference type="PROSITE" id="PS50825">
    <property type="entry name" value="HYR"/>
    <property type="match status" value="2"/>
</dbReference>
<dbReference type="InterPro" id="IPR035976">
    <property type="entry name" value="Sushi/SCR/CCP_sf"/>
</dbReference>
<feature type="disulfide bond" evidence="14">
    <location>
        <begin position="1236"/>
        <end position="1245"/>
    </location>
</feature>
<dbReference type="SUPFAM" id="SSF57196">
    <property type="entry name" value="EGF/Laminin"/>
    <property type="match status" value="4"/>
</dbReference>
<feature type="domain" description="Sushi" evidence="20">
    <location>
        <begin position="2392"/>
        <end position="2449"/>
    </location>
</feature>
<feature type="domain" description="Sushi" evidence="20">
    <location>
        <begin position="1868"/>
        <end position="1925"/>
    </location>
</feature>
<feature type="disulfide bond" evidence="15">
    <location>
        <begin position="3095"/>
        <end position="3122"/>
    </location>
</feature>
<dbReference type="GO" id="GO:0048666">
    <property type="term" value="P:neuron development"/>
    <property type="evidence" value="ECO:0007669"/>
    <property type="project" value="UniProtKB-ARBA"/>
</dbReference>
<feature type="disulfide bond" evidence="15">
    <location>
        <begin position="1683"/>
        <end position="1726"/>
    </location>
</feature>
<feature type="domain" description="HYR" evidence="19">
    <location>
        <begin position="709"/>
        <end position="788"/>
    </location>
</feature>
<dbReference type="Pfam" id="PF07699">
    <property type="entry name" value="Ephrin_rec_like"/>
    <property type="match status" value="3"/>
</dbReference>
<feature type="compositionally biased region" description="Basic residues" evidence="16">
    <location>
        <begin position="139"/>
        <end position="150"/>
    </location>
</feature>
<feature type="domain" description="Sushi" evidence="20">
    <location>
        <begin position="1565"/>
        <end position="1622"/>
    </location>
</feature>
<dbReference type="SMART" id="SM01411">
    <property type="entry name" value="Ephrin_rec_like"/>
    <property type="match status" value="5"/>
</dbReference>
<feature type="disulfide bond" evidence="15">
    <location>
        <begin position="1954"/>
        <end position="1981"/>
    </location>
</feature>
<dbReference type="Pfam" id="PF00354">
    <property type="entry name" value="Pentaxin"/>
    <property type="match status" value="1"/>
</dbReference>
<dbReference type="SUPFAM" id="SSF57535">
    <property type="entry name" value="Complement control module/SCR domain"/>
    <property type="match status" value="34"/>
</dbReference>
<gene>
    <name evidence="22" type="ORF">OCBIM_22016718mg</name>
</gene>
<dbReference type="FunFam" id="2.60.120.200:FF:000012">
    <property type="entry name" value="neuronal pentraxin receptor"/>
    <property type="match status" value="1"/>
</dbReference>
<evidence type="ECO:0000259" key="19">
    <source>
        <dbReference type="PROSITE" id="PS50825"/>
    </source>
</evidence>
<feature type="disulfide bond" evidence="15">
    <location>
        <begin position="529"/>
        <end position="556"/>
    </location>
</feature>
<dbReference type="InterPro" id="IPR013032">
    <property type="entry name" value="EGF-like_CS"/>
</dbReference>
<keyword evidence="11" id="KW-0472">Membrane</keyword>
<dbReference type="InterPro" id="IPR000742">
    <property type="entry name" value="EGF"/>
</dbReference>
<feature type="domain" description="Sushi" evidence="20">
    <location>
        <begin position="2335"/>
        <end position="2391"/>
    </location>
</feature>
<accession>A0A0L8HFE5</accession>
<dbReference type="InterPro" id="IPR003410">
    <property type="entry name" value="HYR_dom"/>
</dbReference>
<evidence type="ECO:0000256" key="2">
    <source>
        <dbReference type="ARBA" id="ARBA00022473"/>
    </source>
</evidence>
<dbReference type="GO" id="GO:0000902">
    <property type="term" value="P:cell morphogenesis"/>
    <property type="evidence" value="ECO:0007669"/>
    <property type="project" value="UniProtKB-ARBA"/>
</dbReference>
<dbReference type="SMART" id="SM00179">
    <property type="entry name" value="EGF_CA"/>
    <property type="match status" value="4"/>
</dbReference>